<evidence type="ECO:0000256" key="1">
    <source>
        <dbReference type="SAM" id="Phobius"/>
    </source>
</evidence>
<dbReference type="EMBL" id="CCXS01000001">
    <property type="protein sequence ID" value="CEG23747.1"/>
    <property type="molecule type" value="Genomic_DNA"/>
</dbReference>
<dbReference type="STRING" id="1499687.BN1080_02751"/>
<sequence>MTNTKNVVAYILQGVGLLIIVINLFRAINSVEWLGGQAAFEIFLQGAIYGSLLLGFGEVIRLMQGLFNQREPKIDGEISVPSGGHRALWQADEPVVSEAANQKITDFYAKQQLEFDRLEATPYEGYVIVYRGEGREIIDLNGFKPEILSDQETKNHPDLKNL</sequence>
<evidence type="ECO:0000313" key="3">
    <source>
        <dbReference type="Proteomes" id="UP000043699"/>
    </source>
</evidence>
<organism evidence="2 3">
    <name type="scientific">Planococcus massiliensis</name>
    <dbReference type="NCBI Taxonomy" id="1499687"/>
    <lineage>
        <taxon>Bacteria</taxon>
        <taxon>Bacillati</taxon>
        <taxon>Bacillota</taxon>
        <taxon>Bacilli</taxon>
        <taxon>Bacillales</taxon>
        <taxon>Caryophanaceae</taxon>
        <taxon>Planococcus</taxon>
    </lineage>
</organism>
<dbReference type="RefSeq" id="WP_052652682.1">
    <property type="nucleotide sequence ID" value="NZ_CCXS01000001.1"/>
</dbReference>
<protein>
    <submittedName>
        <fullName evidence="2">Uncharacterized protein</fullName>
    </submittedName>
</protein>
<dbReference type="OrthoDB" id="2877480at2"/>
<accession>A0A098EPP1</accession>
<dbReference type="AlphaFoldDB" id="A0A098EPP1"/>
<name>A0A098EPP1_9BACL</name>
<gene>
    <name evidence="2" type="ORF">BN1080_02751</name>
</gene>
<feature type="transmembrane region" description="Helical" evidence="1">
    <location>
        <begin position="7"/>
        <end position="28"/>
    </location>
</feature>
<keyword evidence="1" id="KW-0812">Transmembrane</keyword>
<proteinExistence type="predicted"/>
<reference evidence="2 3" key="1">
    <citation type="submission" date="2014-09" db="EMBL/GenBank/DDBJ databases">
        <authorList>
            <person name="Urmite Genomes Urmite Genomes"/>
        </authorList>
    </citation>
    <scope>NUCLEOTIDE SEQUENCE [LARGE SCALE GENOMIC DNA]</scope>
    <source>
        <strain evidence="2 3">ES2</strain>
    </source>
</reference>
<keyword evidence="1" id="KW-1133">Transmembrane helix</keyword>
<evidence type="ECO:0000313" key="2">
    <source>
        <dbReference type="EMBL" id="CEG23747.1"/>
    </source>
</evidence>
<feature type="transmembrane region" description="Helical" evidence="1">
    <location>
        <begin position="40"/>
        <end position="60"/>
    </location>
</feature>
<keyword evidence="3" id="KW-1185">Reference proteome</keyword>
<keyword evidence="1" id="KW-0472">Membrane</keyword>
<dbReference type="Proteomes" id="UP000043699">
    <property type="component" value="Unassembled WGS sequence"/>
</dbReference>